<reference evidence="2" key="1">
    <citation type="submission" date="2020-05" db="EMBL/GenBank/DDBJ databases">
        <title>Mycena genomes resolve the evolution of fungal bioluminescence.</title>
        <authorList>
            <person name="Tsai I.J."/>
        </authorList>
    </citation>
    <scope>NUCLEOTIDE SEQUENCE</scope>
    <source>
        <strain evidence="2">CCC161011</strain>
    </source>
</reference>
<comment type="caution">
    <text evidence="2">The sequence shown here is derived from an EMBL/GenBank/DDBJ whole genome shotgun (WGS) entry which is preliminary data.</text>
</comment>
<protein>
    <submittedName>
        <fullName evidence="2">Uncharacterized protein</fullName>
    </submittedName>
</protein>
<dbReference type="OrthoDB" id="10664904at2759"/>
<accession>A0A8H6XZD8</accession>
<proteinExistence type="predicted"/>
<name>A0A8H6XZD8_9AGAR</name>
<dbReference type="AlphaFoldDB" id="A0A8H6XZD8"/>
<sequence length="234" mass="24552">MSSTPSNTLATVPTLILAPSFTLEPTPALAPIPIAAATALSEILDQAAQSAITSEEVAVAASIRPSASFLDDDGSFDHEFEEGRVTKVEAAVTALQATVESHTNTLQVILARTSTNAGTAPPAPSASDAAVLAGIDPDLLLRAVVQEYVNVNGKRARTDDEVVEVPAAKHAHIGVVIPPPFAYPTAPIAPDYAAVGFRAARRFPFWPESISSYSRKIPQKGKHSDMSTRSRGSE</sequence>
<organism evidence="2 3">
    <name type="scientific">Mycena venus</name>
    <dbReference type="NCBI Taxonomy" id="2733690"/>
    <lineage>
        <taxon>Eukaryota</taxon>
        <taxon>Fungi</taxon>
        <taxon>Dikarya</taxon>
        <taxon>Basidiomycota</taxon>
        <taxon>Agaricomycotina</taxon>
        <taxon>Agaricomycetes</taxon>
        <taxon>Agaricomycetidae</taxon>
        <taxon>Agaricales</taxon>
        <taxon>Marasmiineae</taxon>
        <taxon>Mycenaceae</taxon>
        <taxon>Mycena</taxon>
    </lineage>
</organism>
<dbReference type="Proteomes" id="UP000620124">
    <property type="component" value="Unassembled WGS sequence"/>
</dbReference>
<feature type="region of interest" description="Disordered" evidence="1">
    <location>
        <begin position="214"/>
        <end position="234"/>
    </location>
</feature>
<evidence type="ECO:0000313" key="3">
    <source>
        <dbReference type="Proteomes" id="UP000620124"/>
    </source>
</evidence>
<keyword evidence="3" id="KW-1185">Reference proteome</keyword>
<gene>
    <name evidence="2" type="ORF">MVEN_01436700</name>
</gene>
<evidence type="ECO:0000256" key="1">
    <source>
        <dbReference type="SAM" id="MobiDB-lite"/>
    </source>
</evidence>
<evidence type="ECO:0000313" key="2">
    <source>
        <dbReference type="EMBL" id="KAF7349144.1"/>
    </source>
</evidence>
<dbReference type="EMBL" id="JACAZI010000011">
    <property type="protein sequence ID" value="KAF7349144.1"/>
    <property type="molecule type" value="Genomic_DNA"/>
</dbReference>
<feature type="compositionally biased region" description="Basic and acidic residues" evidence="1">
    <location>
        <begin position="222"/>
        <end position="234"/>
    </location>
</feature>